<accession>A0ABN1V8J3</accession>
<dbReference type="InterPro" id="IPR001387">
    <property type="entry name" value="Cro/C1-type_HTH"/>
</dbReference>
<dbReference type="SUPFAM" id="SSF47413">
    <property type="entry name" value="lambda repressor-like DNA-binding domains"/>
    <property type="match status" value="1"/>
</dbReference>
<keyword evidence="3" id="KW-1185">Reference proteome</keyword>
<dbReference type="SMART" id="SM00530">
    <property type="entry name" value="HTH_XRE"/>
    <property type="match status" value="1"/>
</dbReference>
<reference evidence="2 3" key="1">
    <citation type="journal article" date="2019" name="Int. J. Syst. Evol. Microbiol.">
        <title>The Global Catalogue of Microorganisms (GCM) 10K type strain sequencing project: providing services to taxonomists for standard genome sequencing and annotation.</title>
        <authorList>
            <consortium name="The Broad Institute Genomics Platform"/>
            <consortium name="The Broad Institute Genome Sequencing Center for Infectious Disease"/>
            <person name="Wu L."/>
            <person name="Ma J."/>
        </authorList>
    </citation>
    <scope>NUCLEOTIDE SEQUENCE [LARGE SCALE GENOMIC DNA]</scope>
    <source>
        <strain evidence="2 3">JCM 12696</strain>
    </source>
</reference>
<dbReference type="PROSITE" id="PS50943">
    <property type="entry name" value="HTH_CROC1"/>
    <property type="match status" value="1"/>
</dbReference>
<sequence>MASTVRSRRLGAELRKLREAKKLKADAVAEEMGFSRPKLSRIESGEVRVSLNDVKALLQAYGVDDEAQVRYFLAASREARKAGWWHRYQDSLPREYAEYIELEAAASEIRNFEPIMIPGLLQTEAYTRAVILANPAILPPADIEALVAIRIERQKALVGERPVRLWTIVGESAIRQAVGGAAVLREQLRHLEECARQRHVVVQVLPHRVGAHAGLNGGFVVFGFPSEHEADIVCVENMTGTLYMDEPGECAAYGVAFDHLRATALSPDDSLTLIRHVAQELEDDETNGTRHSQRPVA</sequence>
<dbReference type="InterPro" id="IPR010982">
    <property type="entry name" value="Lambda_DNA-bd_dom_sf"/>
</dbReference>
<gene>
    <name evidence="2" type="ORF">GCM10009654_64110</name>
</gene>
<dbReference type="Gene3D" id="1.10.260.40">
    <property type="entry name" value="lambda repressor-like DNA-binding domains"/>
    <property type="match status" value="1"/>
</dbReference>
<dbReference type="EMBL" id="BAAAKV010000096">
    <property type="protein sequence ID" value="GAA1198603.1"/>
    <property type="molecule type" value="Genomic_DNA"/>
</dbReference>
<proteinExistence type="predicted"/>
<name>A0ABN1V8J3_9ACTN</name>
<dbReference type="Proteomes" id="UP001501371">
    <property type="component" value="Unassembled WGS sequence"/>
</dbReference>
<dbReference type="InterPro" id="IPR043917">
    <property type="entry name" value="DUF5753"/>
</dbReference>
<dbReference type="RefSeq" id="WP_344284541.1">
    <property type="nucleotide sequence ID" value="NZ_BAAAKV010000096.1"/>
</dbReference>
<dbReference type="Pfam" id="PF19054">
    <property type="entry name" value="DUF5753"/>
    <property type="match status" value="1"/>
</dbReference>
<evidence type="ECO:0000313" key="2">
    <source>
        <dbReference type="EMBL" id="GAA1198603.1"/>
    </source>
</evidence>
<organism evidence="2 3">
    <name type="scientific">Streptomyces hebeiensis</name>
    <dbReference type="NCBI Taxonomy" id="229486"/>
    <lineage>
        <taxon>Bacteria</taxon>
        <taxon>Bacillati</taxon>
        <taxon>Actinomycetota</taxon>
        <taxon>Actinomycetes</taxon>
        <taxon>Kitasatosporales</taxon>
        <taxon>Streptomycetaceae</taxon>
        <taxon>Streptomyces</taxon>
    </lineage>
</organism>
<dbReference type="Pfam" id="PF13560">
    <property type="entry name" value="HTH_31"/>
    <property type="match status" value="1"/>
</dbReference>
<feature type="domain" description="HTH cro/C1-type" evidence="1">
    <location>
        <begin position="14"/>
        <end position="68"/>
    </location>
</feature>
<comment type="caution">
    <text evidence="2">The sequence shown here is derived from an EMBL/GenBank/DDBJ whole genome shotgun (WGS) entry which is preliminary data.</text>
</comment>
<dbReference type="CDD" id="cd00093">
    <property type="entry name" value="HTH_XRE"/>
    <property type="match status" value="1"/>
</dbReference>
<evidence type="ECO:0000259" key="1">
    <source>
        <dbReference type="PROSITE" id="PS50943"/>
    </source>
</evidence>
<evidence type="ECO:0000313" key="3">
    <source>
        <dbReference type="Proteomes" id="UP001501371"/>
    </source>
</evidence>
<protein>
    <submittedName>
        <fullName evidence="2">Helix-turn-helix transcriptional regulator</fullName>
    </submittedName>
</protein>